<sequence length="230" mass="25347">MERLGNKEKRSPRMMTRVAVALLGLLSMGWSAPMNSCTSLIEPITISKEGILGRWLYIGGSSNLPGSRSLGRLLTSVWLEVTAAAESNVLNIIQTQRLYSKCSSLAYNVTFENSTMKIEKPFYLKEVYLETNCSSCLAVYEDIVSGNDTFTSFMLFSRSKTASPDAVEHFKKQAECLRMPAPIMMDPNTEICPSNIPASEGLSALNSLLEAKTGHRVARVLDALFDAFVN</sequence>
<dbReference type="Proteomes" id="UP000515150">
    <property type="component" value="Chromosome 1"/>
</dbReference>
<reference evidence="7" key="1">
    <citation type="submission" date="2025-08" db="UniProtKB">
        <authorList>
            <consortium name="RefSeq"/>
        </authorList>
    </citation>
    <scope>IDENTIFICATION</scope>
</reference>
<dbReference type="PANTHER" id="PTHR11967">
    <property type="entry name" value="ALPHA-1-ACID GLYCOPROTEIN"/>
    <property type="match status" value="1"/>
</dbReference>
<dbReference type="KEGG" id="bspl:114853238"/>
<evidence type="ECO:0000256" key="4">
    <source>
        <dbReference type="ARBA" id="ARBA00023180"/>
    </source>
</evidence>
<dbReference type="Gene3D" id="2.40.128.20">
    <property type="match status" value="1"/>
</dbReference>
<gene>
    <name evidence="7" type="primary">LOC114853238</name>
</gene>
<comment type="subcellular location">
    <subcellularLocation>
        <location evidence="1">Secreted</location>
    </subcellularLocation>
</comment>
<evidence type="ECO:0000256" key="3">
    <source>
        <dbReference type="ARBA" id="ARBA00022729"/>
    </source>
</evidence>
<keyword evidence="6" id="KW-1185">Reference proteome</keyword>
<dbReference type="OrthoDB" id="8678705at2759"/>
<dbReference type="AlphaFoldDB" id="A0A6P7M5C6"/>
<evidence type="ECO:0000313" key="6">
    <source>
        <dbReference type="Proteomes" id="UP000515150"/>
    </source>
</evidence>
<organism evidence="6 7">
    <name type="scientific">Betta splendens</name>
    <name type="common">Siamese fighting fish</name>
    <dbReference type="NCBI Taxonomy" id="158456"/>
    <lineage>
        <taxon>Eukaryota</taxon>
        <taxon>Metazoa</taxon>
        <taxon>Chordata</taxon>
        <taxon>Craniata</taxon>
        <taxon>Vertebrata</taxon>
        <taxon>Euteleostomi</taxon>
        <taxon>Actinopterygii</taxon>
        <taxon>Neopterygii</taxon>
        <taxon>Teleostei</taxon>
        <taxon>Neoteleostei</taxon>
        <taxon>Acanthomorphata</taxon>
        <taxon>Anabantaria</taxon>
        <taxon>Anabantiformes</taxon>
        <taxon>Anabantoidei</taxon>
        <taxon>Osphronemidae</taxon>
        <taxon>Betta</taxon>
    </lineage>
</organism>
<proteinExistence type="predicted"/>
<dbReference type="RefSeq" id="XP_029002211.1">
    <property type="nucleotide sequence ID" value="XM_029146378.3"/>
</dbReference>
<evidence type="ECO:0000313" key="7">
    <source>
        <dbReference type="RefSeq" id="XP_029002211.1"/>
    </source>
</evidence>
<name>A0A6P7M5C6_BETSP</name>
<keyword evidence="2" id="KW-0964">Secreted</keyword>
<dbReference type="InterPro" id="IPR012674">
    <property type="entry name" value="Calycin"/>
</dbReference>
<keyword evidence="3 5" id="KW-0732">Signal</keyword>
<dbReference type="InParanoid" id="A0A6P7M5C6"/>
<evidence type="ECO:0000256" key="5">
    <source>
        <dbReference type="SAM" id="SignalP"/>
    </source>
</evidence>
<feature type="signal peptide" evidence="5">
    <location>
        <begin position="1"/>
        <end position="31"/>
    </location>
</feature>
<evidence type="ECO:0000256" key="1">
    <source>
        <dbReference type="ARBA" id="ARBA00004613"/>
    </source>
</evidence>
<dbReference type="GeneID" id="114853238"/>
<dbReference type="SUPFAM" id="SSF50814">
    <property type="entry name" value="Lipocalins"/>
    <property type="match status" value="1"/>
</dbReference>
<dbReference type="PANTHER" id="PTHR11967:SF2">
    <property type="entry name" value="ALPHA-1-ACID GLYCOPROTEIN 1"/>
    <property type="match status" value="1"/>
</dbReference>
<feature type="chain" id="PRO_5028469650" evidence="5">
    <location>
        <begin position="32"/>
        <end position="230"/>
    </location>
</feature>
<accession>A0A6P7M5C6</accession>
<protein>
    <submittedName>
        <fullName evidence="7">Uncharacterized protein LOC114853238 isoform X1</fullName>
    </submittedName>
</protein>
<keyword evidence="4" id="KW-0325">Glycoprotein</keyword>
<evidence type="ECO:0000256" key="2">
    <source>
        <dbReference type="ARBA" id="ARBA00022525"/>
    </source>
</evidence>
<dbReference type="GO" id="GO:0005576">
    <property type="term" value="C:extracellular region"/>
    <property type="evidence" value="ECO:0007669"/>
    <property type="project" value="UniProtKB-SubCell"/>
</dbReference>